<dbReference type="InterPro" id="IPR004843">
    <property type="entry name" value="Calcineurin-like_PHP"/>
</dbReference>
<evidence type="ECO:0000256" key="3">
    <source>
        <dbReference type="ARBA" id="ARBA00022801"/>
    </source>
</evidence>
<evidence type="ECO:0000259" key="6">
    <source>
        <dbReference type="Pfam" id="PF00149"/>
    </source>
</evidence>
<evidence type="ECO:0000313" key="7">
    <source>
        <dbReference type="EMBL" id="KAK2942639.1"/>
    </source>
</evidence>
<evidence type="ECO:0000256" key="4">
    <source>
        <dbReference type="ARBA" id="ARBA00022912"/>
    </source>
</evidence>
<proteinExistence type="predicted"/>
<keyword evidence="4" id="KW-0904">Protein phosphatase</keyword>
<dbReference type="SUPFAM" id="SSF56300">
    <property type="entry name" value="Metallo-dependent phosphatases"/>
    <property type="match status" value="1"/>
</dbReference>
<evidence type="ECO:0000256" key="1">
    <source>
        <dbReference type="ARBA" id="ARBA00013081"/>
    </source>
</evidence>
<dbReference type="PANTHER" id="PTHR11668">
    <property type="entry name" value="SERINE/THREONINE PROTEIN PHOSPHATASE"/>
    <property type="match status" value="1"/>
</dbReference>
<dbReference type="Proteomes" id="UP001281761">
    <property type="component" value="Unassembled WGS sequence"/>
</dbReference>
<organism evidence="7 8">
    <name type="scientific">Blattamonas nauphoetae</name>
    <dbReference type="NCBI Taxonomy" id="2049346"/>
    <lineage>
        <taxon>Eukaryota</taxon>
        <taxon>Metamonada</taxon>
        <taxon>Preaxostyla</taxon>
        <taxon>Oxymonadida</taxon>
        <taxon>Blattamonas</taxon>
    </lineage>
</organism>
<feature type="domain" description="Calcineurin-like phosphoesterase" evidence="6">
    <location>
        <begin position="5"/>
        <end position="188"/>
    </location>
</feature>
<dbReference type="InterPro" id="IPR029052">
    <property type="entry name" value="Metallo-depent_PP-like"/>
</dbReference>
<gene>
    <name evidence="7" type="ORF">BLNAU_22457</name>
</gene>
<keyword evidence="8" id="KW-1185">Reference proteome</keyword>
<comment type="caution">
    <text evidence="7">The sequence shown here is derived from an EMBL/GenBank/DDBJ whole genome shotgun (WGS) entry which is preliminary data.</text>
</comment>
<dbReference type="Gene3D" id="3.60.21.10">
    <property type="match status" value="1"/>
</dbReference>
<dbReference type="PANTHER" id="PTHR11668:SF300">
    <property type="entry name" value="SERINE_THREONINE-PROTEIN PHOSPHATASE"/>
    <property type="match status" value="1"/>
</dbReference>
<dbReference type="Pfam" id="PF00149">
    <property type="entry name" value="Metallophos"/>
    <property type="match status" value="1"/>
</dbReference>
<evidence type="ECO:0000256" key="5">
    <source>
        <dbReference type="ARBA" id="ARBA00023211"/>
    </source>
</evidence>
<keyword evidence="3" id="KW-0378">Hydrolase</keyword>
<accession>A0ABQ9WU44</accession>
<dbReference type="EMBL" id="JARBJD010000394">
    <property type="protein sequence ID" value="KAK2942639.1"/>
    <property type="molecule type" value="Genomic_DNA"/>
</dbReference>
<evidence type="ECO:0000256" key="2">
    <source>
        <dbReference type="ARBA" id="ARBA00022723"/>
    </source>
</evidence>
<evidence type="ECO:0000313" key="8">
    <source>
        <dbReference type="Proteomes" id="UP001281761"/>
    </source>
</evidence>
<sequence>MRFPKHVFLIHGNHESSLFTYEQTKTIDKNTTQTFFWNDFFHEKFPIQKHKEHPFTRLLDLFKAMPSAVLCTLRHTSIQTETPIIETRRILCLHGGLSSIIPIPNLHQIINHHPPIMDDIYAPSGLSTRQLEQWSRRTQHYSFNYAASVADPYAADEPWKGRSRFSPITTRAFMAANRIDLILRGHQCPMNAEGSAESHDGSIITTFGAFDYFGGTTPPYFGEIPEMLLESEETFTSVIFFIIKTIHLDSLAKLVRSAA</sequence>
<protein>
    <recommendedName>
        <fullName evidence="1">protein-serine/threonine phosphatase</fullName>
        <ecNumber evidence="1">3.1.3.16</ecNumber>
    </recommendedName>
</protein>
<dbReference type="EC" id="3.1.3.16" evidence="1"/>
<dbReference type="InterPro" id="IPR050341">
    <property type="entry name" value="PP1_catalytic_subunit"/>
</dbReference>
<keyword evidence="2" id="KW-0479">Metal-binding</keyword>
<keyword evidence="5" id="KW-0464">Manganese</keyword>
<reference evidence="7 8" key="1">
    <citation type="journal article" date="2022" name="bioRxiv">
        <title>Genomics of Preaxostyla Flagellates Illuminates Evolutionary Transitions and the Path Towards Mitochondrial Loss.</title>
        <authorList>
            <person name="Novak L.V.F."/>
            <person name="Treitli S.C."/>
            <person name="Pyrih J."/>
            <person name="Halakuc P."/>
            <person name="Pipaliya S.V."/>
            <person name="Vacek V."/>
            <person name="Brzon O."/>
            <person name="Soukal P."/>
            <person name="Eme L."/>
            <person name="Dacks J.B."/>
            <person name="Karnkowska A."/>
            <person name="Elias M."/>
            <person name="Hampl V."/>
        </authorList>
    </citation>
    <scope>NUCLEOTIDE SEQUENCE [LARGE SCALE GENOMIC DNA]</scope>
    <source>
        <strain evidence="7">NAU3</strain>
        <tissue evidence="7">Gut</tissue>
    </source>
</reference>
<name>A0ABQ9WU44_9EUKA</name>